<name>A0A8B8C0K9_CRAVI</name>
<evidence type="ECO:0000256" key="7">
    <source>
        <dbReference type="ARBA" id="ARBA00023136"/>
    </source>
</evidence>
<dbReference type="GeneID" id="111114928"/>
<feature type="transmembrane region" description="Helical" evidence="10">
    <location>
        <begin position="154"/>
        <end position="175"/>
    </location>
</feature>
<dbReference type="InterPro" id="IPR050332">
    <property type="entry name" value="GPCR_2"/>
</dbReference>
<dbReference type="GO" id="GO:0008528">
    <property type="term" value="F:G protein-coupled peptide receptor activity"/>
    <property type="evidence" value="ECO:0007669"/>
    <property type="project" value="TreeGrafter"/>
</dbReference>
<feature type="domain" description="G-protein coupled receptors family 2 profile 2" evidence="12">
    <location>
        <begin position="119"/>
        <end position="367"/>
    </location>
</feature>
<dbReference type="Gene3D" id="1.20.1070.10">
    <property type="entry name" value="Rhodopsin 7-helix transmembrane proteins"/>
    <property type="match status" value="1"/>
</dbReference>
<evidence type="ECO:0000256" key="3">
    <source>
        <dbReference type="ARBA" id="ARBA00022475"/>
    </source>
</evidence>
<proteinExistence type="inferred from homology"/>
<dbReference type="Gene3D" id="4.10.1240.10">
    <property type="entry name" value="GPCR, family 2, extracellular hormone receptor domain"/>
    <property type="match status" value="1"/>
</dbReference>
<reference evidence="14" key="1">
    <citation type="submission" date="2025-08" db="UniProtKB">
        <authorList>
            <consortium name="RefSeq"/>
        </authorList>
    </citation>
    <scope>IDENTIFICATION</scope>
    <source>
        <tissue evidence="14">Whole sample</tissue>
    </source>
</reference>
<keyword evidence="13" id="KW-1185">Reference proteome</keyword>
<evidence type="ECO:0000256" key="5">
    <source>
        <dbReference type="ARBA" id="ARBA00022989"/>
    </source>
</evidence>
<dbReference type="RefSeq" id="XP_022309182.1">
    <property type="nucleotide sequence ID" value="XM_022453474.1"/>
</dbReference>
<dbReference type="GO" id="GO:0007188">
    <property type="term" value="P:adenylate cyclase-modulating G protein-coupled receptor signaling pathway"/>
    <property type="evidence" value="ECO:0007669"/>
    <property type="project" value="TreeGrafter"/>
</dbReference>
<dbReference type="OrthoDB" id="16753at2759"/>
<evidence type="ECO:0000259" key="11">
    <source>
        <dbReference type="PROSITE" id="PS50227"/>
    </source>
</evidence>
<keyword evidence="8" id="KW-0675">Receptor</keyword>
<feature type="transmembrane region" description="Helical" evidence="10">
    <location>
        <begin position="343"/>
        <end position="366"/>
    </location>
</feature>
<feature type="transmembrane region" description="Helical" evidence="10">
    <location>
        <begin position="311"/>
        <end position="331"/>
    </location>
</feature>
<evidence type="ECO:0000256" key="1">
    <source>
        <dbReference type="ARBA" id="ARBA00004651"/>
    </source>
</evidence>
<keyword evidence="4 10" id="KW-0812">Transmembrane</keyword>
<comment type="subcellular location">
    <subcellularLocation>
        <location evidence="1">Cell membrane</location>
        <topology evidence="1">Multi-pass membrane protein</topology>
    </subcellularLocation>
</comment>
<dbReference type="PROSITE" id="PS50261">
    <property type="entry name" value="G_PROTEIN_RECEP_F2_4"/>
    <property type="match status" value="1"/>
</dbReference>
<dbReference type="PROSITE" id="PS50227">
    <property type="entry name" value="G_PROTEIN_RECEP_F2_3"/>
    <property type="match status" value="1"/>
</dbReference>
<evidence type="ECO:0000256" key="8">
    <source>
        <dbReference type="ARBA" id="ARBA00023170"/>
    </source>
</evidence>
<gene>
    <name evidence="14" type="primary">LOC111114928</name>
</gene>
<dbReference type="CDD" id="cd15260">
    <property type="entry name" value="7tmB1_NPR_B4_insect-like"/>
    <property type="match status" value="1"/>
</dbReference>
<evidence type="ECO:0000256" key="2">
    <source>
        <dbReference type="ARBA" id="ARBA00005314"/>
    </source>
</evidence>
<evidence type="ECO:0000256" key="9">
    <source>
        <dbReference type="ARBA" id="ARBA00023224"/>
    </source>
</evidence>
<keyword evidence="7 10" id="KW-0472">Membrane</keyword>
<sequence length="420" mass="48075">MTGNFSLFENRIYRQYHAWSRVQCMKNVMSKPAPDNGKVYCSPRHDHFMGCWNYTEAGTRAYLPCPDIPGFAPDHQAYFDCLQNGSWYVHPSTGKEYASYIGCRNFQNVLTDIEKDLAHVYVSIAGFFISLILLICALIIFFKFRQLRCERITVHKNLFISYIITNLCNVIYLSIVSFDEGVLMSNPVWCQALHVLTQYAVVSNFSWMFCEGLCLHTLMMHTFMSGNKLIVVCLIIGWCVPLVLTAVYCGIRASLTDNTKFCWLSESSLQWIMFAPVVLSMLINIIFVINIMRLLVTKLRQLPEAAQTRKAVRATGILIPLLGLQFLVFIKRPNDKDSTLYDVYTYAVAIVVSLQGSFVSIIYCFCNNEVVSLLRRRWNQHRVMLPGKHKRTQSSITSSTTYTFTELVSTQVCLEKISPC</sequence>
<dbReference type="Proteomes" id="UP000694844">
    <property type="component" value="Chromosome 9"/>
</dbReference>
<evidence type="ECO:0000256" key="4">
    <source>
        <dbReference type="ARBA" id="ARBA00022692"/>
    </source>
</evidence>
<dbReference type="InterPro" id="IPR017981">
    <property type="entry name" value="GPCR_2-like_7TM"/>
</dbReference>
<evidence type="ECO:0000256" key="6">
    <source>
        <dbReference type="ARBA" id="ARBA00023040"/>
    </source>
</evidence>
<dbReference type="InterPro" id="IPR001879">
    <property type="entry name" value="GPCR_2_extracellular_dom"/>
</dbReference>
<dbReference type="InterPro" id="IPR000832">
    <property type="entry name" value="GPCR_2_secretin-like"/>
</dbReference>
<dbReference type="SUPFAM" id="SSF111418">
    <property type="entry name" value="Hormone receptor domain"/>
    <property type="match status" value="1"/>
</dbReference>
<dbReference type="Pfam" id="PF00002">
    <property type="entry name" value="7tm_2"/>
    <property type="match status" value="1"/>
</dbReference>
<organism evidence="13 14">
    <name type="scientific">Crassostrea virginica</name>
    <name type="common">Eastern oyster</name>
    <dbReference type="NCBI Taxonomy" id="6565"/>
    <lineage>
        <taxon>Eukaryota</taxon>
        <taxon>Metazoa</taxon>
        <taxon>Spiralia</taxon>
        <taxon>Lophotrochozoa</taxon>
        <taxon>Mollusca</taxon>
        <taxon>Bivalvia</taxon>
        <taxon>Autobranchia</taxon>
        <taxon>Pteriomorphia</taxon>
        <taxon>Ostreida</taxon>
        <taxon>Ostreoidea</taxon>
        <taxon>Ostreidae</taxon>
        <taxon>Crassostrea</taxon>
    </lineage>
</organism>
<keyword evidence="9" id="KW-0807">Transducer</keyword>
<dbReference type="SMART" id="SM00008">
    <property type="entry name" value="HormR"/>
    <property type="match status" value="1"/>
</dbReference>
<feature type="transmembrane region" description="Helical" evidence="10">
    <location>
        <begin position="271"/>
        <end position="291"/>
    </location>
</feature>
<protein>
    <submittedName>
        <fullName evidence="14">Calcitonin gene-related peptide type 1 receptor-like isoform X1</fullName>
    </submittedName>
</protein>
<feature type="domain" description="G-protein coupled receptors family 2 profile 1" evidence="11">
    <location>
        <begin position="23"/>
        <end position="107"/>
    </location>
</feature>
<dbReference type="GO" id="GO:0005886">
    <property type="term" value="C:plasma membrane"/>
    <property type="evidence" value="ECO:0007669"/>
    <property type="project" value="UniProtKB-SubCell"/>
</dbReference>
<dbReference type="PRINTS" id="PR00249">
    <property type="entry name" value="GPCRSECRETIN"/>
</dbReference>
<dbReference type="GO" id="GO:0007166">
    <property type="term" value="P:cell surface receptor signaling pathway"/>
    <property type="evidence" value="ECO:0007669"/>
    <property type="project" value="InterPro"/>
</dbReference>
<comment type="similarity">
    <text evidence="2">Belongs to the G-protein coupled receptor 2 family.</text>
</comment>
<dbReference type="InterPro" id="IPR036445">
    <property type="entry name" value="GPCR_2_extracell_dom_sf"/>
</dbReference>
<accession>A0A8B8C0K9</accession>
<dbReference type="Pfam" id="PF02793">
    <property type="entry name" value="HRM"/>
    <property type="match status" value="1"/>
</dbReference>
<evidence type="ECO:0000259" key="12">
    <source>
        <dbReference type="PROSITE" id="PS50261"/>
    </source>
</evidence>
<evidence type="ECO:0000256" key="10">
    <source>
        <dbReference type="SAM" id="Phobius"/>
    </source>
</evidence>
<feature type="transmembrane region" description="Helical" evidence="10">
    <location>
        <begin position="195"/>
        <end position="217"/>
    </location>
</feature>
<evidence type="ECO:0000313" key="14">
    <source>
        <dbReference type="RefSeq" id="XP_022309182.1"/>
    </source>
</evidence>
<feature type="transmembrane region" description="Helical" evidence="10">
    <location>
        <begin position="120"/>
        <end position="142"/>
    </location>
</feature>
<dbReference type="KEGG" id="cvn:111114928"/>
<keyword evidence="3" id="KW-1003">Cell membrane</keyword>
<dbReference type="SUPFAM" id="SSF81321">
    <property type="entry name" value="Family A G protein-coupled receptor-like"/>
    <property type="match status" value="1"/>
</dbReference>
<evidence type="ECO:0000313" key="13">
    <source>
        <dbReference type="Proteomes" id="UP000694844"/>
    </source>
</evidence>
<keyword evidence="5 10" id="KW-1133">Transmembrane helix</keyword>
<feature type="transmembrane region" description="Helical" evidence="10">
    <location>
        <begin position="229"/>
        <end position="251"/>
    </location>
</feature>
<dbReference type="PANTHER" id="PTHR45620:SF42">
    <property type="entry name" value="G-PROTEIN COUPLED RECEPTOR SEB-2"/>
    <property type="match status" value="1"/>
</dbReference>
<dbReference type="PANTHER" id="PTHR45620">
    <property type="entry name" value="PDF RECEPTOR-LIKE PROTEIN-RELATED"/>
    <property type="match status" value="1"/>
</dbReference>
<dbReference type="AlphaFoldDB" id="A0A8B8C0K9"/>
<keyword evidence="6" id="KW-0297">G-protein coupled receptor</keyword>